<dbReference type="HOGENOM" id="CLU_3000613_0_0_1"/>
<evidence type="ECO:0000313" key="1">
    <source>
        <dbReference type="EMBL" id="ETI41872.1"/>
    </source>
</evidence>
<dbReference type="AlphaFoldDB" id="V9EV01"/>
<sequence length="57" mass="6365">MIKDVLVAIAGGEVRTGCMFGKSFKLWEHLSYQGQMVICSRGRDQFVTYGVIQAEIP</sequence>
<evidence type="ECO:0000313" key="2">
    <source>
        <dbReference type="Proteomes" id="UP000018721"/>
    </source>
</evidence>
<proteinExistence type="predicted"/>
<protein>
    <submittedName>
        <fullName evidence="1">Uncharacterized protein</fullName>
    </submittedName>
</protein>
<comment type="caution">
    <text evidence="1">The sequence shown here is derived from an EMBL/GenBank/DDBJ whole genome shotgun (WGS) entry which is preliminary data.</text>
</comment>
<accession>V9EV01</accession>
<gene>
    <name evidence="1" type="ORF">F443_12918</name>
</gene>
<reference evidence="1 2" key="1">
    <citation type="submission" date="2013-11" db="EMBL/GenBank/DDBJ databases">
        <title>The Genome Sequence of Phytophthora parasitica P1569.</title>
        <authorList>
            <consortium name="The Broad Institute Genomics Platform"/>
            <person name="Russ C."/>
            <person name="Tyler B."/>
            <person name="Panabieres F."/>
            <person name="Shan W."/>
            <person name="Tripathy S."/>
            <person name="Grunwald N."/>
            <person name="Machado M."/>
            <person name="Johnson C.S."/>
            <person name="Arredondo F."/>
            <person name="Hong C."/>
            <person name="Coffey M."/>
            <person name="Young S.K."/>
            <person name="Zeng Q."/>
            <person name="Gargeya S."/>
            <person name="Fitzgerald M."/>
            <person name="Abouelleil A."/>
            <person name="Alvarado L."/>
            <person name="Chapman S.B."/>
            <person name="Gainer-Dewar J."/>
            <person name="Goldberg J."/>
            <person name="Griggs A."/>
            <person name="Gujja S."/>
            <person name="Hansen M."/>
            <person name="Howarth C."/>
            <person name="Imamovic A."/>
            <person name="Ireland A."/>
            <person name="Larimer J."/>
            <person name="McCowan C."/>
            <person name="Murphy C."/>
            <person name="Pearson M."/>
            <person name="Poon T.W."/>
            <person name="Priest M."/>
            <person name="Roberts A."/>
            <person name="Saif S."/>
            <person name="Shea T."/>
            <person name="Sykes S."/>
            <person name="Wortman J."/>
            <person name="Nusbaum C."/>
            <person name="Birren B."/>
        </authorList>
    </citation>
    <scope>NUCLEOTIDE SEQUENCE [LARGE SCALE GENOMIC DNA]</scope>
    <source>
        <strain evidence="1 2">P1569</strain>
    </source>
</reference>
<dbReference type="EMBL" id="ANIZ01002194">
    <property type="protein sequence ID" value="ETI41872.1"/>
    <property type="molecule type" value="Genomic_DNA"/>
</dbReference>
<name>V9EV01_PHYNI</name>
<keyword evidence="2" id="KW-1185">Reference proteome</keyword>
<organism evidence="1 2">
    <name type="scientific">Phytophthora nicotianae P1569</name>
    <dbReference type="NCBI Taxonomy" id="1317065"/>
    <lineage>
        <taxon>Eukaryota</taxon>
        <taxon>Sar</taxon>
        <taxon>Stramenopiles</taxon>
        <taxon>Oomycota</taxon>
        <taxon>Peronosporomycetes</taxon>
        <taxon>Peronosporales</taxon>
        <taxon>Peronosporaceae</taxon>
        <taxon>Phytophthora</taxon>
    </lineage>
</organism>
<dbReference type="Proteomes" id="UP000018721">
    <property type="component" value="Unassembled WGS sequence"/>
</dbReference>